<dbReference type="SUPFAM" id="SSF102735">
    <property type="entry name" value="Trigger factor ribosome-binding domain"/>
    <property type="match status" value="1"/>
</dbReference>
<dbReference type="InterPro" id="IPR046357">
    <property type="entry name" value="PPIase_dom_sf"/>
</dbReference>
<evidence type="ECO:0000256" key="3">
    <source>
        <dbReference type="ARBA" id="ARBA00013194"/>
    </source>
</evidence>
<dbReference type="GO" id="GO:0051083">
    <property type="term" value="P:'de novo' cotranslational protein folding"/>
    <property type="evidence" value="ECO:0007669"/>
    <property type="project" value="TreeGrafter"/>
</dbReference>
<evidence type="ECO:0000259" key="16">
    <source>
        <dbReference type="PROSITE" id="PS50059"/>
    </source>
</evidence>
<dbReference type="EC" id="5.2.1.8" evidence="3 12"/>
<feature type="region of interest" description="Disordered" evidence="15">
    <location>
        <begin position="427"/>
        <end position="461"/>
    </location>
</feature>
<dbReference type="Pfam" id="PF00254">
    <property type="entry name" value="FKBP_C"/>
    <property type="match status" value="1"/>
</dbReference>
<dbReference type="Pfam" id="PF05698">
    <property type="entry name" value="Trigger_C"/>
    <property type="match status" value="1"/>
</dbReference>
<dbReference type="InterPro" id="IPR037041">
    <property type="entry name" value="Trigger_fac_C_sf"/>
</dbReference>
<evidence type="ECO:0000256" key="8">
    <source>
        <dbReference type="ARBA" id="ARBA00023235"/>
    </source>
</evidence>
<dbReference type="PROSITE" id="PS50059">
    <property type="entry name" value="FKBP_PPIASE"/>
    <property type="match status" value="1"/>
</dbReference>
<keyword evidence="12" id="KW-0963">Cytoplasm</keyword>
<dbReference type="GO" id="GO:0005737">
    <property type="term" value="C:cytoplasm"/>
    <property type="evidence" value="ECO:0007669"/>
    <property type="project" value="UniProtKB-SubCell"/>
</dbReference>
<evidence type="ECO:0000256" key="6">
    <source>
        <dbReference type="ARBA" id="ARBA00023110"/>
    </source>
</evidence>
<name>A0A364NWX5_9PROT</name>
<protein>
    <recommendedName>
        <fullName evidence="4 12">Trigger factor</fullName>
        <shortName evidence="12">TF</shortName>
        <ecNumber evidence="3 12">5.2.1.8</ecNumber>
    </recommendedName>
    <alternativeName>
        <fullName evidence="11 12">PPIase</fullName>
    </alternativeName>
</protein>
<proteinExistence type="inferred from homology"/>
<evidence type="ECO:0000313" key="17">
    <source>
        <dbReference type="EMBL" id="RAU21405.1"/>
    </source>
</evidence>
<evidence type="ECO:0000256" key="13">
    <source>
        <dbReference type="PROSITE-ProRule" id="PRU00277"/>
    </source>
</evidence>
<evidence type="ECO:0000256" key="11">
    <source>
        <dbReference type="ARBA" id="ARBA00029986"/>
    </source>
</evidence>
<dbReference type="Gene3D" id="3.30.70.1050">
    <property type="entry name" value="Trigger factor ribosome-binding domain"/>
    <property type="match status" value="1"/>
</dbReference>
<reference evidence="17 18" key="1">
    <citation type="submission" date="2017-11" db="EMBL/GenBank/DDBJ databases">
        <title>Draft genome sequence of magnetotactic bacterium Magnetospirillum kuznetsovii LBB-42.</title>
        <authorList>
            <person name="Grouzdev D.S."/>
            <person name="Rysina M.S."/>
            <person name="Baslerov R.V."/>
            <person name="Koziaeva V."/>
        </authorList>
    </citation>
    <scope>NUCLEOTIDE SEQUENCE [LARGE SCALE GENOMIC DNA]</scope>
    <source>
        <strain evidence="17 18">LBB-42</strain>
    </source>
</reference>
<dbReference type="Pfam" id="PF05697">
    <property type="entry name" value="Trigger_N"/>
    <property type="match status" value="1"/>
</dbReference>
<dbReference type="HAMAP" id="MF_00303">
    <property type="entry name" value="Trigger_factor_Tig"/>
    <property type="match status" value="1"/>
</dbReference>
<comment type="function">
    <text evidence="10 12">Involved in protein export. Acts as a chaperone by maintaining the newly synthesized protein in an open conformation. Functions as a peptidyl-prolyl cis-trans isomerase.</text>
</comment>
<dbReference type="EMBL" id="PGTO01000010">
    <property type="protein sequence ID" value="RAU21405.1"/>
    <property type="molecule type" value="Genomic_DNA"/>
</dbReference>
<gene>
    <name evidence="12" type="primary">tig</name>
    <name evidence="17" type="ORF">CU669_13320</name>
</gene>
<dbReference type="InterPro" id="IPR008881">
    <property type="entry name" value="Trigger_fac_ribosome-bd_bac"/>
</dbReference>
<evidence type="ECO:0000256" key="15">
    <source>
        <dbReference type="SAM" id="MobiDB-lite"/>
    </source>
</evidence>
<dbReference type="Gene3D" id="1.10.3120.10">
    <property type="entry name" value="Trigger factor, C-terminal domain"/>
    <property type="match status" value="1"/>
</dbReference>
<dbReference type="NCBIfam" id="TIGR00115">
    <property type="entry name" value="tig"/>
    <property type="match status" value="1"/>
</dbReference>
<keyword evidence="7 12" id="KW-0143">Chaperone</keyword>
<dbReference type="PANTHER" id="PTHR30560:SF3">
    <property type="entry name" value="TRIGGER FACTOR-LIKE PROTEIN TIG, CHLOROPLASTIC"/>
    <property type="match status" value="1"/>
</dbReference>
<dbReference type="InterPro" id="IPR001179">
    <property type="entry name" value="PPIase_FKBP_dom"/>
</dbReference>
<dbReference type="GO" id="GO:0043335">
    <property type="term" value="P:protein unfolding"/>
    <property type="evidence" value="ECO:0007669"/>
    <property type="project" value="TreeGrafter"/>
</dbReference>
<dbReference type="PANTHER" id="PTHR30560">
    <property type="entry name" value="TRIGGER FACTOR CHAPERONE AND PEPTIDYL-PROLYL CIS/TRANS ISOMERASE"/>
    <property type="match status" value="1"/>
</dbReference>
<evidence type="ECO:0000313" key="18">
    <source>
        <dbReference type="Proteomes" id="UP000251075"/>
    </source>
</evidence>
<keyword evidence="5 12" id="KW-0132">Cell division</keyword>
<evidence type="ECO:0000256" key="4">
    <source>
        <dbReference type="ARBA" id="ARBA00016902"/>
    </source>
</evidence>
<keyword evidence="6 12" id="KW-0697">Rotamase</keyword>
<dbReference type="FunFam" id="3.10.50.40:FF:000001">
    <property type="entry name" value="Trigger factor"/>
    <property type="match status" value="1"/>
</dbReference>
<dbReference type="PIRSF" id="PIRSF003095">
    <property type="entry name" value="Trigger_factor"/>
    <property type="match status" value="1"/>
</dbReference>
<dbReference type="GO" id="GO:0015031">
    <property type="term" value="P:protein transport"/>
    <property type="evidence" value="ECO:0007669"/>
    <property type="project" value="UniProtKB-UniRule"/>
</dbReference>
<comment type="subcellular location">
    <subcellularLocation>
        <location evidence="12">Cytoplasm</location>
    </subcellularLocation>
    <text evidence="12">About half TF is bound to the ribosome near the polypeptide exit tunnel while the other half is free in the cytoplasm.</text>
</comment>
<dbReference type="InterPro" id="IPR008880">
    <property type="entry name" value="Trigger_fac_C"/>
</dbReference>
<dbReference type="AlphaFoldDB" id="A0A364NWX5"/>
<evidence type="ECO:0000256" key="9">
    <source>
        <dbReference type="ARBA" id="ARBA00023306"/>
    </source>
</evidence>
<dbReference type="SUPFAM" id="SSF54534">
    <property type="entry name" value="FKBP-like"/>
    <property type="match status" value="1"/>
</dbReference>
<keyword evidence="9 12" id="KW-0131">Cell cycle</keyword>
<comment type="caution">
    <text evidence="17">The sequence shown here is derived from an EMBL/GenBank/DDBJ whole genome shotgun (WGS) entry which is preliminary data.</text>
</comment>
<dbReference type="InterPro" id="IPR036611">
    <property type="entry name" value="Trigger_fac_ribosome-bd_sf"/>
</dbReference>
<dbReference type="Proteomes" id="UP000251075">
    <property type="component" value="Unassembled WGS sequence"/>
</dbReference>
<feature type="compositionally biased region" description="Basic residues" evidence="15">
    <location>
        <begin position="448"/>
        <end position="461"/>
    </location>
</feature>
<dbReference type="InterPro" id="IPR005215">
    <property type="entry name" value="Trig_fac"/>
</dbReference>
<comment type="catalytic activity">
    <reaction evidence="1 12 13">
        <text>[protein]-peptidylproline (omega=180) = [protein]-peptidylproline (omega=0)</text>
        <dbReference type="Rhea" id="RHEA:16237"/>
        <dbReference type="Rhea" id="RHEA-COMP:10747"/>
        <dbReference type="Rhea" id="RHEA-COMP:10748"/>
        <dbReference type="ChEBI" id="CHEBI:83833"/>
        <dbReference type="ChEBI" id="CHEBI:83834"/>
        <dbReference type="EC" id="5.2.1.8"/>
    </reaction>
</comment>
<comment type="domain">
    <text evidence="12">Consists of 3 domains; the N-terminus binds the ribosome, the middle domain has PPIase activity, while the C-terminus has intrinsic chaperone activity on its own.</text>
</comment>
<keyword evidence="18" id="KW-1185">Reference proteome</keyword>
<dbReference type="GO" id="GO:0044183">
    <property type="term" value="F:protein folding chaperone"/>
    <property type="evidence" value="ECO:0007669"/>
    <property type="project" value="TreeGrafter"/>
</dbReference>
<comment type="similarity">
    <text evidence="2 12 14">Belongs to the FKBP-type PPIase family. Tig subfamily.</text>
</comment>
<evidence type="ECO:0000256" key="10">
    <source>
        <dbReference type="ARBA" id="ARBA00024849"/>
    </source>
</evidence>
<evidence type="ECO:0000256" key="7">
    <source>
        <dbReference type="ARBA" id="ARBA00023186"/>
    </source>
</evidence>
<keyword evidence="8 12" id="KW-0413">Isomerase</keyword>
<evidence type="ECO:0000256" key="2">
    <source>
        <dbReference type="ARBA" id="ARBA00005464"/>
    </source>
</evidence>
<dbReference type="RefSeq" id="WP_112145486.1">
    <property type="nucleotide sequence ID" value="NZ_PGTO01000010.1"/>
</dbReference>
<evidence type="ECO:0000256" key="5">
    <source>
        <dbReference type="ARBA" id="ARBA00022618"/>
    </source>
</evidence>
<dbReference type="GO" id="GO:0043022">
    <property type="term" value="F:ribosome binding"/>
    <property type="evidence" value="ECO:0007669"/>
    <property type="project" value="TreeGrafter"/>
</dbReference>
<dbReference type="OrthoDB" id="9767721at2"/>
<sequence length="461" mass="50166">MQVTEINAEGLKRDFKVVVPAGHLETKMQAKLAEIARTVAMPGFRPGKVPMAIVRKKYGPAVMGEILEGAVNEGTGKALTDNALRPAMQPKVEITTYAEGGDLEFSVAVEVLPEITIMDLSTLALSRDKATAPDSEVDETLARIAERNESSEPVKRAAKDGDVAVIDFVGKKDGVAFPGGTGEGYSLKLGSNTFIPGFEAQLVGKKAGAEVLVEVTFPAEYGNDDLAGKPATFDVTIKEVRAPKPAEIDDELAKTVGLESLDALKTAIRDEIGRSLDGISRMRLKRTLLDALAAAHDFPIPPTMFEQEFEHIWKQVEEDKAAGRQDPSDAGKSDDELKAEYKALSERRVRLGLLLAEIGRVNNITVTQDDLNRGIMAEARNYPGQEHMVLQYYQKNQEALENLRAPLYEEKVIDFIIEMAKVTDTEISVEDLRKDPDEAPAADAAPAKPKKKAAAKKKTAE</sequence>
<organism evidence="17 18">
    <name type="scientific">Paramagnetospirillum kuznetsovii</name>
    <dbReference type="NCBI Taxonomy" id="2053833"/>
    <lineage>
        <taxon>Bacteria</taxon>
        <taxon>Pseudomonadati</taxon>
        <taxon>Pseudomonadota</taxon>
        <taxon>Alphaproteobacteria</taxon>
        <taxon>Rhodospirillales</taxon>
        <taxon>Magnetospirillaceae</taxon>
        <taxon>Paramagnetospirillum</taxon>
    </lineage>
</organism>
<evidence type="ECO:0000256" key="12">
    <source>
        <dbReference type="HAMAP-Rule" id="MF_00303"/>
    </source>
</evidence>
<dbReference type="InterPro" id="IPR027304">
    <property type="entry name" value="Trigger_fact/SurA_dom_sf"/>
</dbReference>
<evidence type="ECO:0000256" key="1">
    <source>
        <dbReference type="ARBA" id="ARBA00000971"/>
    </source>
</evidence>
<dbReference type="GO" id="GO:0003755">
    <property type="term" value="F:peptidyl-prolyl cis-trans isomerase activity"/>
    <property type="evidence" value="ECO:0007669"/>
    <property type="project" value="UniProtKB-UniRule"/>
</dbReference>
<evidence type="ECO:0000256" key="14">
    <source>
        <dbReference type="RuleBase" id="RU003914"/>
    </source>
</evidence>
<dbReference type="GO" id="GO:0051301">
    <property type="term" value="P:cell division"/>
    <property type="evidence" value="ECO:0007669"/>
    <property type="project" value="UniProtKB-KW"/>
</dbReference>
<dbReference type="Gene3D" id="3.10.50.40">
    <property type="match status" value="1"/>
</dbReference>
<dbReference type="SUPFAM" id="SSF109998">
    <property type="entry name" value="Triger factor/SurA peptide-binding domain-like"/>
    <property type="match status" value="1"/>
</dbReference>
<feature type="domain" description="PPIase FKBP-type" evidence="16">
    <location>
        <begin position="161"/>
        <end position="222"/>
    </location>
</feature>
<accession>A0A364NWX5</accession>